<comment type="caution">
    <text evidence="1">The sequence shown here is derived from an EMBL/GenBank/DDBJ whole genome shotgun (WGS) entry which is preliminary data.</text>
</comment>
<evidence type="ECO:0000313" key="2">
    <source>
        <dbReference type="Proteomes" id="UP000598775"/>
    </source>
</evidence>
<gene>
    <name evidence="1" type="ORF">GCM10011399_07350</name>
</gene>
<dbReference type="RefSeq" id="WP_188673775.1">
    <property type="nucleotide sequence ID" value="NZ_BMGP01000001.1"/>
</dbReference>
<reference evidence="1 2" key="1">
    <citation type="journal article" date="2014" name="Int. J. Syst. Evol. Microbiol.">
        <title>Complete genome sequence of Corynebacterium casei LMG S-19264T (=DSM 44701T), isolated from a smear-ripened cheese.</title>
        <authorList>
            <consortium name="US DOE Joint Genome Institute (JGI-PGF)"/>
            <person name="Walter F."/>
            <person name="Albersmeier A."/>
            <person name="Kalinowski J."/>
            <person name="Ruckert C."/>
        </authorList>
    </citation>
    <scope>NUCLEOTIDE SEQUENCE [LARGE SCALE GENOMIC DNA]</scope>
    <source>
        <strain evidence="1 2">CGMCC 1.12976</strain>
    </source>
</reference>
<dbReference type="EMBL" id="BMGP01000001">
    <property type="protein sequence ID" value="GGF16064.1"/>
    <property type="molecule type" value="Genomic_DNA"/>
</dbReference>
<evidence type="ECO:0000313" key="1">
    <source>
        <dbReference type="EMBL" id="GGF16064.1"/>
    </source>
</evidence>
<organism evidence="1 2">
    <name type="scientific">Subtercola lobariae</name>
    <dbReference type="NCBI Taxonomy" id="1588641"/>
    <lineage>
        <taxon>Bacteria</taxon>
        <taxon>Bacillati</taxon>
        <taxon>Actinomycetota</taxon>
        <taxon>Actinomycetes</taxon>
        <taxon>Micrococcales</taxon>
        <taxon>Microbacteriaceae</taxon>
        <taxon>Subtercola</taxon>
    </lineage>
</organism>
<sequence length="174" mass="18752">MPSYEFTAVLDRAPTDAEFDRLFEAGLDDALPVVEAGNGYLYATRNAPTLIEAIFSVAHDAAEAGFSVVRLEDHDLVSLKTVARRAGRSYESVRLLAQGKRGPGGFPAPLSDDSWALYSWTKVAEWFRASLAVDMTSTEDERVIAAASLVLRARSLVGGRGLADMSTLAQKISA</sequence>
<name>A0A917EV11_9MICO</name>
<accession>A0A917EV11</accession>
<protein>
    <recommendedName>
        <fullName evidence="3">DNA-binding protein</fullName>
    </recommendedName>
</protein>
<proteinExistence type="predicted"/>
<dbReference type="AlphaFoldDB" id="A0A917EV11"/>
<keyword evidence="2" id="KW-1185">Reference proteome</keyword>
<evidence type="ECO:0008006" key="3">
    <source>
        <dbReference type="Google" id="ProtNLM"/>
    </source>
</evidence>
<dbReference type="Proteomes" id="UP000598775">
    <property type="component" value="Unassembled WGS sequence"/>
</dbReference>